<dbReference type="InterPro" id="IPR036086">
    <property type="entry name" value="ParB/Sulfiredoxin_sf"/>
</dbReference>
<gene>
    <name evidence="3" type="ordered locus">SELR_11150</name>
</gene>
<reference evidence="3 4" key="1">
    <citation type="submission" date="2011-10" db="EMBL/GenBank/DDBJ databases">
        <title>Whole genome sequence of Selenomonas ruminantium subsp. lactilytica TAM6421.</title>
        <authorList>
            <person name="Oguchi A."/>
            <person name="Ankai A."/>
            <person name="Kaneko J."/>
            <person name="Yamada-Narita S."/>
            <person name="Fukui S."/>
            <person name="Takahashi M."/>
            <person name="Onodera T."/>
            <person name="Kojima S."/>
            <person name="Fushimi T."/>
            <person name="Abe N."/>
            <person name="Kamio Y."/>
            <person name="Yamazaki S."/>
            <person name="Fujita N."/>
        </authorList>
    </citation>
    <scope>NUCLEOTIDE SEQUENCE [LARGE SCALE GENOMIC DNA]</scope>
    <source>
        <strain evidence="4">NBRC 103574 / TAM6421</strain>
    </source>
</reference>
<dbReference type="SMART" id="SM00470">
    <property type="entry name" value="ParB"/>
    <property type="match status" value="1"/>
</dbReference>
<evidence type="ECO:0000259" key="2">
    <source>
        <dbReference type="SMART" id="SM00470"/>
    </source>
</evidence>
<dbReference type="GO" id="GO:0005694">
    <property type="term" value="C:chromosome"/>
    <property type="evidence" value="ECO:0007669"/>
    <property type="project" value="TreeGrafter"/>
</dbReference>
<dbReference type="eggNOG" id="COG1475">
    <property type="taxonomic scope" value="Bacteria"/>
</dbReference>
<dbReference type="HOGENOM" id="CLU_578577_0_0_9"/>
<evidence type="ECO:0000256" key="1">
    <source>
        <dbReference type="SAM" id="MobiDB-lite"/>
    </source>
</evidence>
<feature type="region of interest" description="Disordered" evidence="1">
    <location>
        <begin position="343"/>
        <end position="386"/>
    </location>
</feature>
<evidence type="ECO:0000313" key="3">
    <source>
        <dbReference type="EMBL" id="BAL82823.1"/>
    </source>
</evidence>
<dbReference type="PATRIC" id="fig|927704.6.peg.1149"/>
<dbReference type="PANTHER" id="PTHR33375:SF1">
    <property type="entry name" value="CHROMOSOME-PARTITIONING PROTEIN PARB-RELATED"/>
    <property type="match status" value="1"/>
</dbReference>
<dbReference type="InterPro" id="IPR050336">
    <property type="entry name" value="Chromosome_partition/occlusion"/>
</dbReference>
<accession>I0GPY6</accession>
<organism evidence="3 4">
    <name type="scientific">Selenomonas ruminantium subsp. lactilytica (strain NBRC 103574 / TAM6421)</name>
    <dbReference type="NCBI Taxonomy" id="927704"/>
    <lineage>
        <taxon>Bacteria</taxon>
        <taxon>Bacillati</taxon>
        <taxon>Bacillota</taxon>
        <taxon>Negativicutes</taxon>
        <taxon>Selenomonadales</taxon>
        <taxon>Selenomonadaceae</taxon>
        <taxon>Selenomonas</taxon>
    </lineage>
</organism>
<feature type="compositionally biased region" description="Low complexity" evidence="1">
    <location>
        <begin position="352"/>
        <end position="361"/>
    </location>
</feature>
<sequence length="472" mass="52881">MAFDMMTLMNNKSKAQAAGKGKYELQNIPLEKMIPNPANELIYETGEIEELARSILLTGKVLQNAVVAAADENGNHVIIAGHRRRLACMKLVEEGHTEFAQMPCMVMTEPDDLLQELFLIQTNSTARVLSEAEKMRQAGRATFILNQLKERKQISGRVRDIAAKMLGTTTGQLGRYNVISKGLNNEVLRAAFENSEIGISVAYEAARLSAEEQAALAEKLSQGQTITIRDIVVRQKQAEVRKAAEESEMALPMQMEYMLHIKPRFNMTLTIQYVEKDGKYYAGYQYKSNNAGAVSDINYNFPYDSSQKAIEGIMVELSHYYPTLHEALWESGYSVVGCPVAKEKPAEPKPAEPQAESQAEPSTDENAHDKEETATEPPAEDIGGEELEIEDMRAMWLRKRALREVVKSLNCQVEYEVMQVKMNLESPIRISTHSVMAGIFNEYIIMAKQEIADITARLGDWEELFDQEAGGK</sequence>
<dbReference type="PANTHER" id="PTHR33375">
    <property type="entry name" value="CHROMOSOME-PARTITIONING PROTEIN PARB-RELATED"/>
    <property type="match status" value="1"/>
</dbReference>
<dbReference type="GO" id="GO:0007059">
    <property type="term" value="P:chromosome segregation"/>
    <property type="evidence" value="ECO:0007669"/>
    <property type="project" value="TreeGrafter"/>
</dbReference>
<dbReference type="KEGG" id="sri:SELR_11150"/>
<feature type="domain" description="ParB-like N-terminal" evidence="2">
    <location>
        <begin position="26"/>
        <end position="123"/>
    </location>
</feature>
<dbReference type="AlphaFoldDB" id="I0GPY6"/>
<dbReference type="Pfam" id="PF02195">
    <property type="entry name" value="ParB_N"/>
    <property type="match status" value="1"/>
</dbReference>
<dbReference type="InterPro" id="IPR003115">
    <property type="entry name" value="ParB_N"/>
</dbReference>
<dbReference type="EMBL" id="AP012292">
    <property type="protein sequence ID" value="BAL82823.1"/>
    <property type="molecule type" value="Genomic_DNA"/>
</dbReference>
<dbReference type="Gene3D" id="3.90.1530.10">
    <property type="entry name" value="Conserved hypothetical protein from pyrococcus furiosus pfu- 392566-001, ParB domain"/>
    <property type="match status" value="1"/>
</dbReference>
<proteinExistence type="predicted"/>
<protein>
    <recommendedName>
        <fullName evidence="2">ParB-like N-terminal domain-containing protein</fullName>
    </recommendedName>
</protein>
<dbReference type="Proteomes" id="UP000007887">
    <property type="component" value="Chromosome"/>
</dbReference>
<evidence type="ECO:0000313" key="4">
    <source>
        <dbReference type="Proteomes" id="UP000007887"/>
    </source>
</evidence>
<dbReference type="RefSeq" id="WP_014424260.1">
    <property type="nucleotide sequence ID" value="NC_017068.1"/>
</dbReference>
<dbReference type="SUPFAM" id="SSF110849">
    <property type="entry name" value="ParB/Sulfiredoxin"/>
    <property type="match status" value="1"/>
</dbReference>
<dbReference type="OrthoDB" id="1700487at2"/>
<name>I0GPY6_SELRL</name>